<feature type="compositionally biased region" description="Polar residues" evidence="1">
    <location>
        <begin position="115"/>
        <end position="127"/>
    </location>
</feature>
<keyword evidence="3" id="KW-1185">Reference proteome</keyword>
<protein>
    <submittedName>
        <fullName evidence="2">Uncharacterized protein</fullName>
    </submittedName>
</protein>
<organism evidence="2 3">
    <name type="scientific">Haematococcus lacustris</name>
    <name type="common">Green alga</name>
    <name type="synonym">Haematococcus pluvialis</name>
    <dbReference type="NCBI Taxonomy" id="44745"/>
    <lineage>
        <taxon>Eukaryota</taxon>
        <taxon>Viridiplantae</taxon>
        <taxon>Chlorophyta</taxon>
        <taxon>core chlorophytes</taxon>
        <taxon>Chlorophyceae</taxon>
        <taxon>CS clade</taxon>
        <taxon>Chlamydomonadales</taxon>
        <taxon>Haematococcaceae</taxon>
        <taxon>Haematococcus</taxon>
    </lineage>
</organism>
<name>A0A699YT78_HAELA</name>
<comment type="caution">
    <text evidence="2">The sequence shown here is derived from an EMBL/GenBank/DDBJ whole genome shotgun (WGS) entry which is preliminary data.</text>
</comment>
<dbReference type="EMBL" id="BLLF01000244">
    <property type="protein sequence ID" value="GFH09559.1"/>
    <property type="molecule type" value="Genomic_DNA"/>
</dbReference>
<proteinExistence type="predicted"/>
<feature type="compositionally biased region" description="Basic and acidic residues" evidence="1">
    <location>
        <begin position="100"/>
        <end position="114"/>
    </location>
</feature>
<evidence type="ECO:0000256" key="1">
    <source>
        <dbReference type="SAM" id="MobiDB-lite"/>
    </source>
</evidence>
<accession>A0A699YT78</accession>
<reference evidence="2 3" key="1">
    <citation type="submission" date="2020-02" db="EMBL/GenBank/DDBJ databases">
        <title>Draft genome sequence of Haematococcus lacustris strain NIES-144.</title>
        <authorList>
            <person name="Morimoto D."/>
            <person name="Nakagawa S."/>
            <person name="Yoshida T."/>
            <person name="Sawayama S."/>
        </authorList>
    </citation>
    <scope>NUCLEOTIDE SEQUENCE [LARGE SCALE GENOMIC DNA]</scope>
    <source>
        <strain evidence="2 3">NIES-144</strain>
    </source>
</reference>
<evidence type="ECO:0000313" key="3">
    <source>
        <dbReference type="Proteomes" id="UP000485058"/>
    </source>
</evidence>
<dbReference type="Proteomes" id="UP000485058">
    <property type="component" value="Unassembled WGS sequence"/>
</dbReference>
<feature type="compositionally biased region" description="Low complexity" evidence="1">
    <location>
        <begin position="170"/>
        <end position="205"/>
    </location>
</feature>
<sequence>MELLPEMAEYLLAEDSAGISLEADLKHITSTSPVTWDAVWEVYLDPKWRRGDGLVYAAPWRAEQLVVFFGAASIGTGGGWGANAVLLACCKVVGKVRGTDQQRGREVQVDDLRTSRVSSALNGQQPCKEQLYRSKLSPTQQPAASEPGPSTPPPAKRSKRTKAEQADEPTQPTKGTGKAQGKAAKAEPSPQPGRVQQQQQPAEAQ</sequence>
<evidence type="ECO:0000313" key="2">
    <source>
        <dbReference type="EMBL" id="GFH09559.1"/>
    </source>
</evidence>
<dbReference type="AlphaFoldDB" id="A0A699YT78"/>
<gene>
    <name evidence="2" type="ORF">HaLaN_04729</name>
</gene>
<feature type="region of interest" description="Disordered" evidence="1">
    <location>
        <begin position="100"/>
        <end position="205"/>
    </location>
</feature>